<keyword evidence="5" id="KW-0157">Chromophore</keyword>
<dbReference type="InterPro" id="IPR036134">
    <property type="entry name" value="Crypto/Photolyase_FAD-like_sf"/>
</dbReference>
<gene>
    <name evidence="7" type="ORF">Afil01_62740</name>
</gene>
<evidence type="ECO:0000256" key="1">
    <source>
        <dbReference type="ARBA" id="ARBA00022630"/>
    </source>
</evidence>
<comment type="cofactor">
    <cofactor evidence="3">
        <name>FAD</name>
        <dbReference type="ChEBI" id="CHEBI:57692"/>
    </cofactor>
    <text evidence="3">Binds 1 FAD per subunit.</text>
</comment>
<comment type="similarity">
    <text evidence="5">Belongs to the DNA photolyase family.</text>
</comment>
<evidence type="ECO:0000256" key="2">
    <source>
        <dbReference type="ARBA" id="ARBA00022827"/>
    </source>
</evidence>
<feature type="binding site" evidence="3">
    <location>
        <position position="244"/>
    </location>
    <ligand>
        <name>FAD</name>
        <dbReference type="ChEBI" id="CHEBI:57692"/>
    </ligand>
</feature>
<dbReference type="RefSeq" id="WP_285666946.1">
    <property type="nucleotide sequence ID" value="NZ_BSTX01000006.1"/>
</dbReference>
<dbReference type="InterPro" id="IPR002081">
    <property type="entry name" value="Cryptochrome/DNA_photolyase_1"/>
</dbReference>
<proteinExistence type="inferred from homology"/>
<dbReference type="PRINTS" id="PR00147">
    <property type="entry name" value="DNAPHOTLYASE"/>
</dbReference>
<comment type="caution">
    <text evidence="7">The sequence shown here is derived from an EMBL/GenBank/DDBJ whole genome shotgun (WGS) entry which is preliminary data.</text>
</comment>
<name>A0A9W6STC4_9ACTN</name>
<dbReference type="GO" id="GO:0003677">
    <property type="term" value="F:DNA binding"/>
    <property type="evidence" value="ECO:0007669"/>
    <property type="project" value="TreeGrafter"/>
</dbReference>
<dbReference type="Gene3D" id="1.25.40.80">
    <property type="match status" value="1"/>
</dbReference>
<keyword evidence="1 3" id="KW-0285">Flavoprotein</keyword>
<dbReference type="InterPro" id="IPR005101">
    <property type="entry name" value="Cryptochr/Photolyase_FAD-bd"/>
</dbReference>
<evidence type="ECO:0000259" key="6">
    <source>
        <dbReference type="PROSITE" id="PS51645"/>
    </source>
</evidence>
<dbReference type="InterPro" id="IPR014729">
    <property type="entry name" value="Rossmann-like_a/b/a_fold"/>
</dbReference>
<dbReference type="GO" id="GO:0071949">
    <property type="term" value="F:FAD binding"/>
    <property type="evidence" value="ECO:0007669"/>
    <property type="project" value="TreeGrafter"/>
</dbReference>
<keyword evidence="2 3" id="KW-0274">FAD</keyword>
<dbReference type="EMBL" id="BSTX01000006">
    <property type="protein sequence ID" value="GLZ81467.1"/>
    <property type="molecule type" value="Genomic_DNA"/>
</dbReference>
<dbReference type="SUPFAM" id="SSF48173">
    <property type="entry name" value="Cryptochrome/photolyase FAD-binding domain"/>
    <property type="match status" value="1"/>
</dbReference>
<keyword evidence="8" id="KW-1185">Reference proteome</keyword>
<feature type="binding site" evidence="3">
    <location>
        <begin position="217"/>
        <end position="221"/>
    </location>
    <ligand>
        <name>FAD</name>
        <dbReference type="ChEBI" id="CHEBI:57692"/>
    </ligand>
</feature>
<feature type="binding site" evidence="3">
    <location>
        <position position="205"/>
    </location>
    <ligand>
        <name>FAD</name>
        <dbReference type="ChEBI" id="CHEBI:57692"/>
    </ligand>
</feature>
<organism evidence="7 8">
    <name type="scientific">Actinorhabdospora filicis</name>
    <dbReference type="NCBI Taxonomy" id="1785913"/>
    <lineage>
        <taxon>Bacteria</taxon>
        <taxon>Bacillati</taxon>
        <taxon>Actinomycetota</taxon>
        <taxon>Actinomycetes</taxon>
        <taxon>Micromonosporales</taxon>
        <taxon>Micromonosporaceae</taxon>
        <taxon>Actinorhabdospora</taxon>
    </lineage>
</organism>
<evidence type="ECO:0000313" key="8">
    <source>
        <dbReference type="Proteomes" id="UP001165079"/>
    </source>
</evidence>
<dbReference type="Pfam" id="PF00875">
    <property type="entry name" value="DNA_photolyase"/>
    <property type="match status" value="1"/>
</dbReference>
<dbReference type="SUPFAM" id="SSF52425">
    <property type="entry name" value="Cryptochrome/photolyase, N-terminal domain"/>
    <property type="match status" value="1"/>
</dbReference>
<dbReference type="GO" id="GO:0009416">
    <property type="term" value="P:response to light stimulus"/>
    <property type="evidence" value="ECO:0007669"/>
    <property type="project" value="TreeGrafter"/>
</dbReference>
<dbReference type="GO" id="GO:0003904">
    <property type="term" value="F:deoxyribodipyrimidine photo-lyase activity"/>
    <property type="evidence" value="ECO:0007669"/>
    <property type="project" value="TreeGrafter"/>
</dbReference>
<feature type="site" description="Electron transfer via tryptophanyl radical" evidence="4">
    <location>
        <position position="353"/>
    </location>
</feature>
<dbReference type="PROSITE" id="PS51645">
    <property type="entry name" value="PHR_CRY_ALPHA_BETA"/>
    <property type="match status" value="1"/>
</dbReference>
<dbReference type="Gene3D" id="1.10.579.10">
    <property type="entry name" value="DNA Cyclobutane Dipyrimidine Photolyase, subunit A, domain 3"/>
    <property type="match status" value="1"/>
</dbReference>
<evidence type="ECO:0000256" key="4">
    <source>
        <dbReference type="PIRSR" id="PIRSR602081-2"/>
    </source>
</evidence>
<feature type="binding site" evidence="3">
    <location>
        <begin position="247"/>
        <end position="254"/>
    </location>
    <ligand>
        <name>FAD</name>
        <dbReference type="ChEBI" id="CHEBI:57692"/>
    </ligand>
</feature>
<feature type="site" description="Electron transfer via tryptophanyl radical" evidence="4">
    <location>
        <position position="330"/>
    </location>
</feature>
<evidence type="ECO:0000256" key="5">
    <source>
        <dbReference type="RuleBase" id="RU004182"/>
    </source>
</evidence>
<feature type="domain" description="Photolyase/cryptochrome alpha/beta" evidence="6">
    <location>
        <begin position="2"/>
        <end position="122"/>
    </location>
</feature>
<sequence>MRTVMVVFTRDLRVRDNPALATACRVADRVVPLFVADPAIEAPPGRARFLLDALTDLRASLRDLGGDLLVRRGDPAEVIARTAREAGASQVAMAEDVSAYARRRQRRVGEVAELRLFPGVTVLPAGAVRPAGGDHYKVFTPYWRSWSASPWRKPEEVPARVVLPEGWRGDDPRAVLGEAPPAPVTGGESAGLARLEDWAPRAGDYAGLHDALAEDGTSRLSPYLRFGCVSPLELATDPRVPEAFVRQLCWRDFYHQLLAAFPRLGTENFRPGAREDWADDPEGLAAWKAGETGVALVDAGMRQLLAEGWMHNRARMVTASHLTKTLGVDWREGAAWFARHLLDADVANNCGNWQWTAGTGTDARPHRRFNPERQRERFDPERVYVDRWRA</sequence>
<protein>
    <submittedName>
        <fullName evidence="7">Deoxyribodipyrimidine photo-lyase</fullName>
    </submittedName>
</protein>
<feature type="binding site" evidence="3">
    <location>
        <begin position="343"/>
        <end position="345"/>
    </location>
    <ligand>
        <name>FAD</name>
        <dbReference type="ChEBI" id="CHEBI:57692"/>
    </ligand>
</feature>
<reference evidence="7" key="1">
    <citation type="submission" date="2023-03" db="EMBL/GenBank/DDBJ databases">
        <title>Actinorhabdospora filicis NBRC 111898.</title>
        <authorList>
            <person name="Ichikawa N."/>
            <person name="Sato H."/>
            <person name="Tonouchi N."/>
        </authorList>
    </citation>
    <scope>NUCLEOTIDE SEQUENCE</scope>
    <source>
        <strain evidence="7">NBRC 111898</strain>
    </source>
</reference>
<accession>A0A9W6STC4</accession>
<dbReference type="Gene3D" id="3.40.50.620">
    <property type="entry name" value="HUPs"/>
    <property type="match status" value="1"/>
</dbReference>
<dbReference type="PANTHER" id="PTHR11455:SF9">
    <property type="entry name" value="CRYPTOCHROME CIRCADIAN CLOCK 5 ISOFORM X1"/>
    <property type="match status" value="1"/>
</dbReference>
<feature type="site" description="Electron transfer via tryptophanyl radical" evidence="4">
    <location>
        <position position="277"/>
    </location>
</feature>
<dbReference type="InterPro" id="IPR006050">
    <property type="entry name" value="DNA_photolyase_N"/>
</dbReference>
<dbReference type="Pfam" id="PF03441">
    <property type="entry name" value="FAD_binding_7"/>
    <property type="match status" value="1"/>
</dbReference>
<dbReference type="Proteomes" id="UP001165079">
    <property type="component" value="Unassembled WGS sequence"/>
</dbReference>
<dbReference type="InterPro" id="IPR036155">
    <property type="entry name" value="Crypto/Photolyase_N_sf"/>
</dbReference>
<dbReference type="PANTHER" id="PTHR11455">
    <property type="entry name" value="CRYPTOCHROME"/>
    <property type="match status" value="1"/>
</dbReference>
<dbReference type="AlphaFoldDB" id="A0A9W6STC4"/>
<evidence type="ECO:0000256" key="3">
    <source>
        <dbReference type="PIRSR" id="PIRSR602081-1"/>
    </source>
</evidence>
<evidence type="ECO:0000313" key="7">
    <source>
        <dbReference type="EMBL" id="GLZ81467.1"/>
    </source>
</evidence>